<evidence type="ECO:0000313" key="2">
    <source>
        <dbReference type="Proteomes" id="UP000663836"/>
    </source>
</evidence>
<dbReference type="EMBL" id="CAJOBD010027772">
    <property type="protein sequence ID" value="CAF4272950.1"/>
    <property type="molecule type" value="Genomic_DNA"/>
</dbReference>
<evidence type="ECO:0000313" key="1">
    <source>
        <dbReference type="EMBL" id="CAF4272950.1"/>
    </source>
</evidence>
<name>A0A820G2I0_9BILA</name>
<gene>
    <name evidence="1" type="ORF">JBS370_LOCUS39497</name>
</gene>
<accession>A0A820G2I0</accession>
<protein>
    <submittedName>
        <fullName evidence="1">Uncharacterized protein</fullName>
    </submittedName>
</protein>
<comment type="caution">
    <text evidence="1">The sequence shown here is derived from an EMBL/GenBank/DDBJ whole genome shotgun (WGS) entry which is preliminary data.</text>
</comment>
<dbReference type="Proteomes" id="UP000663836">
    <property type="component" value="Unassembled WGS sequence"/>
</dbReference>
<proteinExistence type="predicted"/>
<reference evidence="1" key="1">
    <citation type="submission" date="2021-02" db="EMBL/GenBank/DDBJ databases">
        <authorList>
            <person name="Nowell W R."/>
        </authorList>
    </citation>
    <scope>NUCLEOTIDE SEQUENCE</scope>
</reference>
<dbReference type="AlphaFoldDB" id="A0A820G2I0"/>
<sequence length="73" mass="8714">GKIMANHHKQDTSIKLHELLYALKSNDYSTIAASQPYEQSHQTFYHQSYQQYYQLSHRPQQFIQYCHNQIIGN</sequence>
<feature type="non-terminal residue" evidence="1">
    <location>
        <position position="1"/>
    </location>
</feature>
<organism evidence="1 2">
    <name type="scientific">Rotaria sordida</name>
    <dbReference type="NCBI Taxonomy" id="392033"/>
    <lineage>
        <taxon>Eukaryota</taxon>
        <taxon>Metazoa</taxon>
        <taxon>Spiralia</taxon>
        <taxon>Gnathifera</taxon>
        <taxon>Rotifera</taxon>
        <taxon>Eurotatoria</taxon>
        <taxon>Bdelloidea</taxon>
        <taxon>Philodinida</taxon>
        <taxon>Philodinidae</taxon>
        <taxon>Rotaria</taxon>
    </lineage>
</organism>